<dbReference type="AlphaFoldDB" id="B4J5R8"/>
<dbReference type="OMA" id="ERNWEYE"/>
<dbReference type="eggNOG" id="ENOG502TBEJ">
    <property type="taxonomic scope" value="Eukaryota"/>
</dbReference>
<gene>
    <name evidence="1" type="primary">Dgri\GH21658</name>
    <name evidence="1" type="ORF">Dgri_GH21658</name>
</gene>
<dbReference type="OrthoDB" id="8043478at2759"/>
<protein>
    <submittedName>
        <fullName evidence="1">GH21658</fullName>
    </submittedName>
</protein>
<dbReference type="PANTHER" id="PTHR21112:SF0">
    <property type="entry name" value="CHEMOSENSORY PROTEIN A 29A-RELATED"/>
    <property type="match status" value="1"/>
</dbReference>
<feature type="non-terminal residue" evidence="1">
    <location>
        <position position="1"/>
    </location>
</feature>
<evidence type="ECO:0000313" key="1">
    <source>
        <dbReference type="EMBL" id="EDW01844.1"/>
    </source>
</evidence>
<dbReference type="InterPro" id="IPR010512">
    <property type="entry name" value="DUF1091"/>
</dbReference>
<dbReference type="PANTHER" id="PTHR21112">
    <property type="entry name" value="CHEMOSENSORY PROTEIN A 29A-RELATED"/>
    <property type="match status" value="1"/>
</dbReference>
<name>B4J5R8_DROGR</name>
<dbReference type="Pfam" id="PF06477">
    <property type="entry name" value="DUF1091"/>
    <property type="match status" value="1"/>
</dbReference>
<dbReference type="HOGENOM" id="CLU_125152_0_0_1"/>
<organism evidence="2">
    <name type="scientific">Drosophila grimshawi</name>
    <name type="common">Hawaiian fruit fly</name>
    <name type="synonym">Idiomyia grimshawi</name>
    <dbReference type="NCBI Taxonomy" id="7222"/>
    <lineage>
        <taxon>Eukaryota</taxon>
        <taxon>Metazoa</taxon>
        <taxon>Ecdysozoa</taxon>
        <taxon>Arthropoda</taxon>
        <taxon>Hexapoda</taxon>
        <taxon>Insecta</taxon>
        <taxon>Pterygota</taxon>
        <taxon>Neoptera</taxon>
        <taxon>Endopterygota</taxon>
        <taxon>Diptera</taxon>
        <taxon>Brachycera</taxon>
        <taxon>Muscomorpha</taxon>
        <taxon>Ephydroidea</taxon>
        <taxon>Drosophilidae</taxon>
        <taxon>Drosophila</taxon>
        <taxon>Hawaiian Drosophila</taxon>
    </lineage>
</organism>
<dbReference type="PhylomeDB" id="B4J5R8"/>
<dbReference type="Proteomes" id="UP000001070">
    <property type="component" value="Unassembled WGS sequence"/>
</dbReference>
<accession>B4J5R8</accession>
<dbReference type="KEGG" id="dgr:6559344"/>
<proteinExistence type="predicted"/>
<sequence length="164" mass="18953">RYWDYEPLSITTSTTDPTKLRIDAKTERLGRDEYALTINFDLNYDIDDTTMMEAIALRSPTGSEDDYRPMPWSMEKQPFNQGLKNYYADILYKNFGPCSNLPLPENVYPVPKDKYRLEKCVISGEGMPEVAPNGYYKVIYNVTGEVDWALVCIVKVFQKNDFMG</sequence>
<dbReference type="InParanoid" id="B4J5R8"/>
<dbReference type="EMBL" id="CH916367">
    <property type="protein sequence ID" value="EDW01844.1"/>
    <property type="molecule type" value="Genomic_DNA"/>
</dbReference>
<keyword evidence="2" id="KW-1185">Reference proteome</keyword>
<reference evidence="1 2" key="1">
    <citation type="journal article" date="2007" name="Nature">
        <title>Evolution of genes and genomes on the Drosophila phylogeny.</title>
        <authorList>
            <consortium name="Drosophila 12 Genomes Consortium"/>
            <person name="Clark A.G."/>
            <person name="Eisen M.B."/>
            <person name="Smith D.R."/>
            <person name="Bergman C.M."/>
            <person name="Oliver B."/>
            <person name="Markow T.A."/>
            <person name="Kaufman T.C."/>
            <person name="Kellis M."/>
            <person name="Gelbart W."/>
            <person name="Iyer V.N."/>
            <person name="Pollard D.A."/>
            <person name="Sackton T.B."/>
            <person name="Larracuente A.M."/>
            <person name="Singh N.D."/>
            <person name="Abad J.P."/>
            <person name="Abt D.N."/>
            <person name="Adryan B."/>
            <person name="Aguade M."/>
            <person name="Akashi H."/>
            <person name="Anderson W.W."/>
            <person name="Aquadro C.F."/>
            <person name="Ardell D.H."/>
            <person name="Arguello R."/>
            <person name="Artieri C.G."/>
            <person name="Barbash D.A."/>
            <person name="Barker D."/>
            <person name="Barsanti P."/>
            <person name="Batterham P."/>
            <person name="Batzoglou S."/>
            <person name="Begun D."/>
            <person name="Bhutkar A."/>
            <person name="Blanco E."/>
            <person name="Bosak S.A."/>
            <person name="Bradley R.K."/>
            <person name="Brand A.D."/>
            <person name="Brent M.R."/>
            <person name="Brooks A.N."/>
            <person name="Brown R.H."/>
            <person name="Butlin R.K."/>
            <person name="Caggese C."/>
            <person name="Calvi B.R."/>
            <person name="Bernardo de Carvalho A."/>
            <person name="Caspi A."/>
            <person name="Castrezana S."/>
            <person name="Celniker S.E."/>
            <person name="Chang J.L."/>
            <person name="Chapple C."/>
            <person name="Chatterji S."/>
            <person name="Chinwalla A."/>
            <person name="Civetta A."/>
            <person name="Clifton S.W."/>
            <person name="Comeron J.M."/>
            <person name="Costello J.C."/>
            <person name="Coyne J.A."/>
            <person name="Daub J."/>
            <person name="David R.G."/>
            <person name="Delcher A.L."/>
            <person name="Delehaunty K."/>
            <person name="Do C.B."/>
            <person name="Ebling H."/>
            <person name="Edwards K."/>
            <person name="Eickbush T."/>
            <person name="Evans J.D."/>
            <person name="Filipski A."/>
            <person name="Findeiss S."/>
            <person name="Freyhult E."/>
            <person name="Fulton L."/>
            <person name="Fulton R."/>
            <person name="Garcia A.C."/>
            <person name="Gardiner A."/>
            <person name="Garfield D.A."/>
            <person name="Garvin B.E."/>
            <person name="Gibson G."/>
            <person name="Gilbert D."/>
            <person name="Gnerre S."/>
            <person name="Godfrey J."/>
            <person name="Good R."/>
            <person name="Gotea V."/>
            <person name="Gravely B."/>
            <person name="Greenberg A.J."/>
            <person name="Griffiths-Jones S."/>
            <person name="Gross S."/>
            <person name="Guigo R."/>
            <person name="Gustafson E.A."/>
            <person name="Haerty W."/>
            <person name="Hahn M.W."/>
            <person name="Halligan D.L."/>
            <person name="Halpern A.L."/>
            <person name="Halter G.M."/>
            <person name="Han M.V."/>
            <person name="Heger A."/>
            <person name="Hillier L."/>
            <person name="Hinrichs A.S."/>
            <person name="Holmes I."/>
            <person name="Hoskins R.A."/>
            <person name="Hubisz M.J."/>
            <person name="Hultmark D."/>
            <person name="Huntley M.A."/>
            <person name="Jaffe D.B."/>
            <person name="Jagadeeshan S."/>
            <person name="Jeck W.R."/>
            <person name="Johnson J."/>
            <person name="Jones C.D."/>
            <person name="Jordan W.C."/>
            <person name="Karpen G.H."/>
            <person name="Kataoka E."/>
            <person name="Keightley P.D."/>
            <person name="Kheradpour P."/>
            <person name="Kirkness E.F."/>
            <person name="Koerich L.B."/>
            <person name="Kristiansen K."/>
            <person name="Kudrna D."/>
            <person name="Kulathinal R.J."/>
            <person name="Kumar S."/>
            <person name="Kwok R."/>
            <person name="Lander E."/>
            <person name="Langley C.H."/>
            <person name="Lapoint R."/>
            <person name="Lazzaro B.P."/>
            <person name="Lee S.J."/>
            <person name="Levesque L."/>
            <person name="Li R."/>
            <person name="Lin C.F."/>
            <person name="Lin M.F."/>
            <person name="Lindblad-Toh K."/>
            <person name="Llopart A."/>
            <person name="Long M."/>
            <person name="Low L."/>
            <person name="Lozovsky E."/>
            <person name="Lu J."/>
            <person name="Luo M."/>
            <person name="Machado C.A."/>
            <person name="Makalowski W."/>
            <person name="Marzo M."/>
            <person name="Matsuda M."/>
            <person name="Matzkin L."/>
            <person name="McAllister B."/>
            <person name="McBride C.S."/>
            <person name="McKernan B."/>
            <person name="McKernan K."/>
            <person name="Mendez-Lago M."/>
            <person name="Minx P."/>
            <person name="Mollenhauer M.U."/>
            <person name="Montooth K."/>
            <person name="Mount S.M."/>
            <person name="Mu X."/>
            <person name="Myers E."/>
            <person name="Negre B."/>
            <person name="Newfeld S."/>
            <person name="Nielsen R."/>
            <person name="Noor M.A."/>
            <person name="O'Grady P."/>
            <person name="Pachter L."/>
            <person name="Papaceit M."/>
            <person name="Parisi M.J."/>
            <person name="Parisi M."/>
            <person name="Parts L."/>
            <person name="Pedersen J.S."/>
            <person name="Pesole G."/>
            <person name="Phillippy A.M."/>
            <person name="Ponting C.P."/>
            <person name="Pop M."/>
            <person name="Porcelli D."/>
            <person name="Powell J.R."/>
            <person name="Prohaska S."/>
            <person name="Pruitt K."/>
            <person name="Puig M."/>
            <person name="Quesneville H."/>
            <person name="Ram K.R."/>
            <person name="Rand D."/>
            <person name="Rasmussen M.D."/>
            <person name="Reed L.K."/>
            <person name="Reenan R."/>
            <person name="Reily A."/>
            <person name="Remington K.A."/>
            <person name="Rieger T.T."/>
            <person name="Ritchie M.G."/>
            <person name="Robin C."/>
            <person name="Rogers Y.H."/>
            <person name="Rohde C."/>
            <person name="Rozas J."/>
            <person name="Rubenfield M.J."/>
            <person name="Ruiz A."/>
            <person name="Russo S."/>
            <person name="Salzberg S.L."/>
            <person name="Sanchez-Gracia A."/>
            <person name="Saranga D.J."/>
            <person name="Sato H."/>
            <person name="Schaeffer S.W."/>
            <person name="Schatz M.C."/>
            <person name="Schlenke T."/>
            <person name="Schwartz R."/>
            <person name="Segarra C."/>
            <person name="Singh R.S."/>
            <person name="Sirot L."/>
            <person name="Sirota M."/>
            <person name="Sisneros N.B."/>
            <person name="Smith C.D."/>
            <person name="Smith T.F."/>
            <person name="Spieth J."/>
            <person name="Stage D.E."/>
            <person name="Stark A."/>
            <person name="Stephan W."/>
            <person name="Strausberg R.L."/>
            <person name="Strempel S."/>
            <person name="Sturgill D."/>
            <person name="Sutton G."/>
            <person name="Sutton G.G."/>
            <person name="Tao W."/>
            <person name="Teichmann S."/>
            <person name="Tobari Y.N."/>
            <person name="Tomimura Y."/>
            <person name="Tsolas J.M."/>
            <person name="Valente V.L."/>
            <person name="Venter E."/>
            <person name="Venter J.C."/>
            <person name="Vicario S."/>
            <person name="Vieira F.G."/>
            <person name="Vilella A.J."/>
            <person name="Villasante A."/>
            <person name="Walenz B."/>
            <person name="Wang J."/>
            <person name="Wasserman M."/>
            <person name="Watts T."/>
            <person name="Wilson D."/>
            <person name="Wilson R.K."/>
            <person name="Wing R.A."/>
            <person name="Wolfner M.F."/>
            <person name="Wong A."/>
            <person name="Wong G.K."/>
            <person name="Wu C.I."/>
            <person name="Wu G."/>
            <person name="Yamamoto D."/>
            <person name="Yang H.P."/>
            <person name="Yang S.P."/>
            <person name="Yorke J.A."/>
            <person name="Yoshida K."/>
            <person name="Zdobnov E."/>
            <person name="Zhang P."/>
            <person name="Zhang Y."/>
            <person name="Zimin A.V."/>
            <person name="Baldwin J."/>
            <person name="Abdouelleil A."/>
            <person name="Abdulkadir J."/>
            <person name="Abebe A."/>
            <person name="Abera B."/>
            <person name="Abreu J."/>
            <person name="Acer S.C."/>
            <person name="Aftuck L."/>
            <person name="Alexander A."/>
            <person name="An P."/>
            <person name="Anderson E."/>
            <person name="Anderson S."/>
            <person name="Arachi H."/>
            <person name="Azer M."/>
            <person name="Bachantsang P."/>
            <person name="Barry A."/>
            <person name="Bayul T."/>
            <person name="Berlin A."/>
            <person name="Bessette D."/>
            <person name="Bloom T."/>
            <person name="Blye J."/>
            <person name="Boguslavskiy L."/>
            <person name="Bonnet C."/>
            <person name="Boukhgalter B."/>
            <person name="Bourzgui I."/>
            <person name="Brown A."/>
            <person name="Cahill P."/>
            <person name="Channer S."/>
            <person name="Cheshatsang Y."/>
            <person name="Chuda L."/>
            <person name="Citroen M."/>
            <person name="Collymore A."/>
            <person name="Cooke P."/>
            <person name="Costello M."/>
            <person name="D'Aco K."/>
            <person name="Daza R."/>
            <person name="De Haan G."/>
            <person name="DeGray S."/>
            <person name="DeMaso C."/>
            <person name="Dhargay N."/>
            <person name="Dooley K."/>
            <person name="Dooley E."/>
            <person name="Doricent M."/>
            <person name="Dorje P."/>
            <person name="Dorjee K."/>
            <person name="Dupes A."/>
            <person name="Elong R."/>
            <person name="Falk J."/>
            <person name="Farina A."/>
            <person name="Faro S."/>
            <person name="Ferguson D."/>
            <person name="Fisher S."/>
            <person name="Foley C.D."/>
            <person name="Franke A."/>
            <person name="Friedrich D."/>
            <person name="Gadbois L."/>
            <person name="Gearin G."/>
            <person name="Gearin C.R."/>
            <person name="Giannoukos G."/>
            <person name="Goode T."/>
            <person name="Graham J."/>
            <person name="Grandbois E."/>
            <person name="Grewal S."/>
            <person name="Gyaltsen K."/>
            <person name="Hafez N."/>
            <person name="Hagos B."/>
            <person name="Hall J."/>
            <person name="Henson C."/>
            <person name="Hollinger A."/>
            <person name="Honan T."/>
            <person name="Huard M.D."/>
            <person name="Hughes L."/>
            <person name="Hurhula B."/>
            <person name="Husby M.E."/>
            <person name="Kamat A."/>
            <person name="Kanga B."/>
            <person name="Kashin S."/>
            <person name="Khazanovich D."/>
            <person name="Kisner P."/>
            <person name="Lance K."/>
            <person name="Lara M."/>
            <person name="Lee W."/>
            <person name="Lennon N."/>
            <person name="Letendre F."/>
            <person name="LeVine R."/>
            <person name="Lipovsky A."/>
            <person name="Liu X."/>
            <person name="Liu J."/>
            <person name="Liu S."/>
            <person name="Lokyitsang T."/>
            <person name="Lokyitsang Y."/>
            <person name="Lubonja R."/>
            <person name="Lui A."/>
            <person name="MacDonald P."/>
            <person name="Magnisalis V."/>
            <person name="Maru K."/>
            <person name="Matthews C."/>
            <person name="McCusker W."/>
            <person name="McDonough S."/>
            <person name="Mehta T."/>
            <person name="Meldrim J."/>
            <person name="Meneus L."/>
            <person name="Mihai O."/>
            <person name="Mihalev A."/>
            <person name="Mihova T."/>
            <person name="Mittelman R."/>
            <person name="Mlenga V."/>
            <person name="Montmayeur A."/>
            <person name="Mulrain L."/>
            <person name="Navidi A."/>
            <person name="Naylor J."/>
            <person name="Negash T."/>
            <person name="Nguyen T."/>
            <person name="Nguyen N."/>
            <person name="Nicol R."/>
            <person name="Norbu C."/>
            <person name="Norbu N."/>
            <person name="Novod N."/>
            <person name="O'Neill B."/>
            <person name="Osman S."/>
            <person name="Markiewicz E."/>
            <person name="Oyono O.L."/>
            <person name="Patti C."/>
            <person name="Phunkhang P."/>
            <person name="Pierre F."/>
            <person name="Priest M."/>
            <person name="Raghuraman S."/>
            <person name="Rege F."/>
            <person name="Reyes R."/>
            <person name="Rise C."/>
            <person name="Rogov P."/>
            <person name="Ross K."/>
            <person name="Ryan E."/>
            <person name="Settipalli S."/>
            <person name="Shea T."/>
            <person name="Sherpa N."/>
            <person name="Shi L."/>
            <person name="Shih D."/>
            <person name="Sparrow T."/>
            <person name="Spaulding J."/>
            <person name="Stalker J."/>
            <person name="Stange-Thomann N."/>
            <person name="Stavropoulos S."/>
            <person name="Stone C."/>
            <person name="Strader C."/>
            <person name="Tesfaye S."/>
            <person name="Thomson T."/>
            <person name="Thoulutsang Y."/>
            <person name="Thoulutsang D."/>
            <person name="Topham K."/>
            <person name="Topping I."/>
            <person name="Tsamla T."/>
            <person name="Vassiliev H."/>
            <person name="Vo A."/>
            <person name="Wangchuk T."/>
            <person name="Wangdi T."/>
            <person name="Weiand M."/>
            <person name="Wilkinson J."/>
            <person name="Wilson A."/>
            <person name="Yadav S."/>
            <person name="Young G."/>
            <person name="Yu Q."/>
            <person name="Zembek L."/>
            <person name="Zhong D."/>
            <person name="Zimmer A."/>
            <person name="Zwirko Z."/>
            <person name="Jaffe D.B."/>
            <person name="Alvarez P."/>
            <person name="Brockman W."/>
            <person name="Butler J."/>
            <person name="Chin C."/>
            <person name="Gnerre S."/>
            <person name="Grabherr M."/>
            <person name="Kleber M."/>
            <person name="Mauceli E."/>
            <person name="MacCallum I."/>
        </authorList>
    </citation>
    <scope>NUCLEOTIDE SEQUENCE [LARGE SCALE GENOMIC DNA]</scope>
    <source>
        <strain evidence="2">Tucson 15287-2541.00</strain>
    </source>
</reference>
<evidence type="ECO:0000313" key="2">
    <source>
        <dbReference type="Proteomes" id="UP000001070"/>
    </source>
</evidence>